<dbReference type="Pfam" id="PF08726">
    <property type="entry name" value="EFhand_Ca_insen"/>
    <property type="match status" value="1"/>
</dbReference>
<evidence type="ECO:0000313" key="8">
    <source>
        <dbReference type="Proteomes" id="UP000654370"/>
    </source>
</evidence>
<name>A0A8H7PVN5_MORIS</name>
<sequence>MPRSFKSGSCQIHWVKVNPNAFFPLMSYRNSYQPSAASQQQVEDTAKIMDKTWETTQQKTFTKWVNNKLDAQSVPHIENLGEDIANGVRLIQLLEIIGDTPLGRYNKNPKMRIQKVENVNKALEFIKLRGVALTNIGAEDIVDTNEKLILGMIWTIILRFTIADINQEGLTAKEGLLLWCQRKTAPYDDVNVRDFSYSWTDGLAFCALIHRHRPDLLDYDSLDKSDRHGNTALAFDVAEKHIGIPKLLDVEDVCDIQKPDERSVMTYVAEYFHAFSNLDKVETAGRRVAKFAEVMASVWEMQNDYERRVKEASSLMAVIDGKQKDWKATQFSDSYPETKQRSADFTNYKNTDKRAWVTEKQDVDTLLGNIQTKLKTYDLAPYTPPAGLTLADLDKKWKILLESEANYHKSINAKIREIKEKLRKSYAQAANDFQKQLNGFSLELVKLDGDLDVSMLQLNRVQSITGELQPLQSSLQHLGELDRQCEEANTEENDYTIYSVEDLRFELSLVQKAVQKKSQFIENQIVSRNMTNLTPAQLEEFESTFRYFDKDNSNSLSPPELNAAIASLGFFYEDKEFDQIFSQIAEGQDEASFEQFIRYMVSVTEDKATPDQLCQSFRAIAGDKPYVTELDLKMCMVPVPVIEHLKRTMPKGEQDGYDYTSWVNSVFK</sequence>
<protein>
    <recommendedName>
        <fullName evidence="9">Actinin-like protein</fullName>
    </recommendedName>
</protein>
<dbReference type="SMART" id="SM00033">
    <property type="entry name" value="CH"/>
    <property type="match status" value="2"/>
</dbReference>
<dbReference type="InterPro" id="IPR001589">
    <property type="entry name" value="Actinin_actin-bd_CS"/>
</dbReference>
<dbReference type="InterPro" id="IPR018247">
    <property type="entry name" value="EF_Hand_1_Ca_BS"/>
</dbReference>
<evidence type="ECO:0000313" key="7">
    <source>
        <dbReference type="EMBL" id="KAG2180046.1"/>
    </source>
</evidence>
<dbReference type="PROSITE" id="PS00018">
    <property type="entry name" value="EF_HAND_1"/>
    <property type="match status" value="1"/>
</dbReference>
<keyword evidence="8" id="KW-1185">Reference proteome</keyword>
<feature type="domain" description="Calponin-homology (CH)" evidence="5">
    <location>
        <begin position="170"/>
        <end position="276"/>
    </location>
</feature>
<evidence type="ECO:0008006" key="9">
    <source>
        <dbReference type="Google" id="ProtNLM"/>
    </source>
</evidence>
<feature type="domain" description="Calponin-homology (CH)" evidence="5">
    <location>
        <begin position="55"/>
        <end position="161"/>
    </location>
</feature>
<dbReference type="OrthoDB" id="10017054at2759"/>
<comment type="similarity">
    <text evidence="1">Belongs to the alpha-actinin family.</text>
</comment>
<dbReference type="Pfam" id="PF00307">
    <property type="entry name" value="CH"/>
    <property type="match status" value="2"/>
</dbReference>
<dbReference type="CDD" id="cd21215">
    <property type="entry name" value="CH_SpAIN1-like_rpt1"/>
    <property type="match status" value="1"/>
</dbReference>
<proteinExistence type="inferred from homology"/>
<dbReference type="FunFam" id="1.10.238.10:FF:000097">
    <property type="entry name" value="Alpha-actinin, sarcomeric (F-actin cross linking protein)"/>
    <property type="match status" value="1"/>
</dbReference>
<evidence type="ECO:0000256" key="1">
    <source>
        <dbReference type="ARBA" id="ARBA00010255"/>
    </source>
</evidence>
<evidence type="ECO:0000256" key="2">
    <source>
        <dbReference type="ARBA" id="ARBA00022737"/>
    </source>
</evidence>
<dbReference type="Gene3D" id="1.10.238.10">
    <property type="entry name" value="EF-hand"/>
    <property type="match status" value="2"/>
</dbReference>
<dbReference type="InterPro" id="IPR002048">
    <property type="entry name" value="EF_hand_dom"/>
</dbReference>
<keyword evidence="4" id="KW-0009">Actin-binding</keyword>
<keyword evidence="2" id="KW-0677">Repeat</keyword>
<dbReference type="PROSITE" id="PS00020">
    <property type="entry name" value="ACTININ_2"/>
    <property type="match status" value="1"/>
</dbReference>
<evidence type="ECO:0000259" key="5">
    <source>
        <dbReference type="PROSITE" id="PS50021"/>
    </source>
</evidence>
<dbReference type="AlphaFoldDB" id="A0A8H7PVN5"/>
<evidence type="ECO:0000256" key="3">
    <source>
        <dbReference type="ARBA" id="ARBA00022837"/>
    </source>
</evidence>
<dbReference type="SMART" id="SM01184">
    <property type="entry name" value="efhand_Ca_insen"/>
    <property type="match status" value="1"/>
</dbReference>
<dbReference type="PROSITE" id="PS50021">
    <property type="entry name" value="CH"/>
    <property type="match status" value="2"/>
</dbReference>
<evidence type="ECO:0000259" key="6">
    <source>
        <dbReference type="PROSITE" id="PS50222"/>
    </source>
</evidence>
<dbReference type="SUPFAM" id="SSF46966">
    <property type="entry name" value="Spectrin repeat"/>
    <property type="match status" value="2"/>
</dbReference>
<comment type="caution">
    <text evidence="7">The sequence shown here is derived from an EMBL/GenBank/DDBJ whole genome shotgun (WGS) entry which is preliminary data.</text>
</comment>
<dbReference type="PROSITE" id="PS00019">
    <property type="entry name" value="ACTININ_1"/>
    <property type="match status" value="1"/>
</dbReference>
<accession>A0A8H7PVN5</accession>
<dbReference type="InterPro" id="IPR011992">
    <property type="entry name" value="EF-hand-dom_pair"/>
</dbReference>
<feature type="domain" description="EF-hand" evidence="6">
    <location>
        <begin position="536"/>
        <end position="571"/>
    </location>
</feature>
<dbReference type="FunFam" id="1.10.418.10:FF:000077">
    <property type="entry name" value="Related to alpha-actinin"/>
    <property type="match status" value="1"/>
</dbReference>
<gene>
    <name evidence="7" type="ORF">INT43_003833</name>
</gene>
<dbReference type="SUPFAM" id="SSF47473">
    <property type="entry name" value="EF-hand"/>
    <property type="match status" value="1"/>
</dbReference>
<dbReference type="InterPro" id="IPR014837">
    <property type="entry name" value="EF-hand_Ca_insen"/>
</dbReference>
<dbReference type="Gene3D" id="1.20.58.60">
    <property type="match status" value="2"/>
</dbReference>
<dbReference type="PROSITE" id="PS50222">
    <property type="entry name" value="EF_HAND_2"/>
    <property type="match status" value="1"/>
</dbReference>
<dbReference type="InterPro" id="IPR036872">
    <property type="entry name" value="CH_dom_sf"/>
</dbReference>
<dbReference type="PANTHER" id="PTHR11915">
    <property type="entry name" value="SPECTRIN/FILAMIN RELATED CYTOSKELETAL PROTEIN"/>
    <property type="match status" value="1"/>
</dbReference>
<dbReference type="GO" id="GO:0005509">
    <property type="term" value="F:calcium ion binding"/>
    <property type="evidence" value="ECO:0007669"/>
    <property type="project" value="InterPro"/>
</dbReference>
<dbReference type="CDD" id="cd00051">
    <property type="entry name" value="EFh"/>
    <property type="match status" value="1"/>
</dbReference>
<dbReference type="Proteomes" id="UP000654370">
    <property type="component" value="Unassembled WGS sequence"/>
</dbReference>
<evidence type="ECO:0000256" key="4">
    <source>
        <dbReference type="ARBA" id="ARBA00023203"/>
    </source>
</evidence>
<dbReference type="SUPFAM" id="SSF47576">
    <property type="entry name" value="Calponin-homology domain, CH-domain"/>
    <property type="match status" value="1"/>
</dbReference>
<dbReference type="CDD" id="cd21291">
    <property type="entry name" value="CH_SpAIN1-like_rpt2"/>
    <property type="match status" value="1"/>
</dbReference>
<dbReference type="EMBL" id="JAEPQZ010000006">
    <property type="protein sequence ID" value="KAG2180046.1"/>
    <property type="molecule type" value="Genomic_DNA"/>
</dbReference>
<organism evidence="7 8">
    <name type="scientific">Mortierella isabellina</name>
    <name type="common">Filamentous fungus</name>
    <name type="synonym">Umbelopsis isabellina</name>
    <dbReference type="NCBI Taxonomy" id="91625"/>
    <lineage>
        <taxon>Eukaryota</taxon>
        <taxon>Fungi</taxon>
        <taxon>Fungi incertae sedis</taxon>
        <taxon>Mucoromycota</taxon>
        <taxon>Mucoromycotina</taxon>
        <taxon>Umbelopsidomycetes</taxon>
        <taxon>Umbelopsidales</taxon>
        <taxon>Umbelopsidaceae</taxon>
        <taxon>Umbelopsis</taxon>
    </lineage>
</organism>
<reference evidence="7" key="1">
    <citation type="submission" date="2020-12" db="EMBL/GenBank/DDBJ databases">
        <title>Metabolic potential, ecology and presence of endohyphal bacteria is reflected in genomic diversity of Mucoromycotina.</title>
        <authorList>
            <person name="Muszewska A."/>
            <person name="Okrasinska A."/>
            <person name="Steczkiewicz K."/>
            <person name="Drgas O."/>
            <person name="Orlowska M."/>
            <person name="Perlinska-Lenart U."/>
            <person name="Aleksandrzak-Piekarczyk T."/>
            <person name="Szatraj K."/>
            <person name="Zielenkiewicz U."/>
            <person name="Pilsyk S."/>
            <person name="Malc E."/>
            <person name="Mieczkowski P."/>
            <person name="Kruszewska J.S."/>
            <person name="Biernat P."/>
            <person name="Pawlowska J."/>
        </authorList>
    </citation>
    <scope>NUCLEOTIDE SEQUENCE</scope>
    <source>
        <strain evidence="7">WA0000067209</strain>
    </source>
</reference>
<dbReference type="FunFam" id="1.10.418.10:FF:000030">
    <property type="entry name" value="Related to alpha-actinin"/>
    <property type="match status" value="1"/>
</dbReference>
<keyword evidence="3" id="KW-0106">Calcium</keyword>
<dbReference type="InterPro" id="IPR001715">
    <property type="entry name" value="CH_dom"/>
</dbReference>
<dbReference type="GO" id="GO:0003779">
    <property type="term" value="F:actin binding"/>
    <property type="evidence" value="ECO:0007669"/>
    <property type="project" value="UniProtKB-KW"/>
</dbReference>
<dbReference type="Gene3D" id="1.10.418.10">
    <property type="entry name" value="Calponin-like domain"/>
    <property type="match status" value="2"/>
</dbReference>